<keyword evidence="3" id="KW-0378">Hydrolase</keyword>
<name>A0A9Q4CCG9_9CORY</name>
<comment type="similarity">
    <text evidence="1">Belongs to the peptidase C40 family.</text>
</comment>
<comment type="caution">
    <text evidence="7">The sequence shown here is derived from an EMBL/GenBank/DDBJ whole genome shotgun (WGS) entry which is preliminary data.</text>
</comment>
<dbReference type="GO" id="GO:0008234">
    <property type="term" value="F:cysteine-type peptidase activity"/>
    <property type="evidence" value="ECO:0007669"/>
    <property type="project" value="UniProtKB-KW"/>
</dbReference>
<evidence type="ECO:0000256" key="5">
    <source>
        <dbReference type="SAM" id="MobiDB-lite"/>
    </source>
</evidence>
<dbReference type="GO" id="GO:0006508">
    <property type="term" value="P:proteolysis"/>
    <property type="evidence" value="ECO:0007669"/>
    <property type="project" value="UniProtKB-KW"/>
</dbReference>
<accession>A0A9Q4CCG9</accession>
<dbReference type="SUPFAM" id="SSF54001">
    <property type="entry name" value="Cysteine proteinases"/>
    <property type="match status" value="1"/>
</dbReference>
<evidence type="ECO:0000313" key="8">
    <source>
        <dbReference type="Proteomes" id="UP001070238"/>
    </source>
</evidence>
<protein>
    <submittedName>
        <fullName evidence="7">C40 family peptidase</fullName>
    </submittedName>
</protein>
<dbReference type="EMBL" id="JAPMKX010000002">
    <property type="protein sequence ID" value="MCX7538246.1"/>
    <property type="molecule type" value="Genomic_DNA"/>
</dbReference>
<dbReference type="Gene3D" id="3.90.1720.10">
    <property type="entry name" value="endopeptidase domain like (from Nostoc punctiforme)"/>
    <property type="match status" value="1"/>
</dbReference>
<dbReference type="InterPro" id="IPR051794">
    <property type="entry name" value="PG_Endopeptidase_C40"/>
</dbReference>
<feature type="compositionally biased region" description="Pro residues" evidence="5">
    <location>
        <begin position="168"/>
        <end position="186"/>
    </location>
</feature>
<dbReference type="PANTHER" id="PTHR47359">
    <property type="entry name" value="PEPTIDOGLYCAN DL-ENDOPEPTIDASE CWLO"/>
    <property type="match status" value="1"/>
</dbReference>
<dbReference type="Pfam" id="PF00877">
    <property type="entry name" value="NLPC_P60"/>
    <property type="match status" value="1"/>
</dbReference>
<dbReference type="InterPro" id="IPR038765">
    <property type="entry name" value="Papain-like_cys_pep_sf"/>
</dbReference>
<feature type="region of interest" description="Disordered" evidence="5">
    <location>
        <begin position="164"/>
        <end position="195"/>
    </location>
</feature>
<dbReference type="AlphaFoldDB" id="A0A9Q4CCG9"/>
<dbReference type="InterPro" id="IPR000064">
    <property type="entry name" value="NLP_P60_dom"/>
</dbReference>
<reference evidence="7" key="1">
    <citation type="submission" date="2022-11" db="EMBL/GenBank/DDBJ databases">
        <title>Corynebacterium sp. isolated from Penguins.</title>
        <authorList>
            <person name="Sedlar K."/>
            <person name="Svec P."/>
        </authorList>
    </citation>
    <scope>NUCLEOTIDE SEQUENCE</scope>
    <source>
        <strain evidence="7">P5875</strain>
    </source>
</reference>
<evidence type="ECO:0000256" key="4">
    <source>
        <dbReference type="ARBA" id="ARBA00022807"/>
    </source>
</evidence>
<evidence type="ECO:0000256" key="3">
    <source>
        <dbReference type="ARBA" id="ARBA00022801"/>
    </source>
</evidence>
<dbReference type="Proteomes" id="UP001070238">
    <property type="component" value="Unassembled WGS sequence"/>
</dbReference>
<dbReference type="RefSeq" id="WP_267169416.1">
    <property type="nucleotide sequence ID" value="NZ_JAPMKX010000002.1"/>
</dbReference>
<keyword evidence="2" id="KW-0645">Protease</keyword>
<evidence type="ECO:0000256" key="1">
    <source>
        <dbReference type="ARBA" id="ARBA00007074"/>
    </source>
</evidence>
<organism evidence="7 8">
    <name type="scientific">Corynebacterium antarcticum</name>
    <dbReference type="NCBI Taxonomy" id="2800405"/>
    <lineage>
        <taxon>Bacteria</taxon>
        <taxon>Bacillati</taxon>
        <taxon>Actinomycetota</taxon>
        <taxon>Actinomycetes</taxon>
        <taxon>Mycobacteriales</taxon>
        <taxon>Corynebacteriaceae</taxon>
        <taxon>Corynebacterium</taxon>
    </lineage>
</organism>
<dbReference type="PANTHER" id="PTHR47359:SF3">
    <property type="entry name" value="NLP_P60 DOMAIN-CONTAINING PROTEIN-RELATED"/>
    <property type="match status" value="1"/>
</dbReference>
<evidence type="ECO:0000256" key="2">
    <source>
        <dbReference type="ARBA" id="ARBA00022670"/>
    </source>
</evidence>
<gene>
    <name evidence="7" type="ORF">OS123_06785</name>
</gene>
<evidence type="ECO:0000259" key="6">
    <source>
        <dbReference type="PROSITE" id="PS51935"/>
    </source>
</evidence>
<proteinExistence type="inferred from homology"/>
<keyword evidence="4" id="KW-0788">Thiol protease</keyword>
<feature type="domain" description="NlpC/P60" evidence="6">
    <location>
        <begin position="189"/>
        <end position="302"/>
    </location>
</feature>
<sequence>MNALARATAPFAGMLDGLNTISSLLPPEIHPPDTCVTDVSSAPALAGMFGTDASALLEAAESLKEDFGSFLLTTGNALVVLRSTRDDLILIASTAVNAARPVLPLLCAPNPVTVTAAVLRLGAIVAGAVAAATGRIATMEMALRPLAARFRELAVTDTRLPRLVPADAAPPAPAPVPRPTLSPPEPSGLDAGRKAADAARSMVGTPYVWGGSEPGGFDCSGLTKWAWSQAGVELPRLAEQQTVGRRVSAEELIAGDLVVWNGHVAMYVGDGEIIEAGSPVGISPLRTTNNGMDFYGFWRPTG</sequence>
<dbReference type="PROSITE" id="PS51935">
    <property type="entry name" value="NLPC_P60"/>
    <property type="match status" value="1"/>
</dbReference>
<evidence type="ECO:0000313" key="7">
    <source>
        <dbReference type="EMBL" id="MCX7538246.1"/>
    </source>
</evidence>